<name>A0A815XAZ9_9BILA</name>
<comment type="caution">
    <text evidence="1">The sequence shown here is derived from an EMBL/GenBank/DDBJ whole genome shotgun (WGS) entry which is preliminary data.</text>
</comment>
<gene>
    <name evidence="1" type="ORF">JYZ213_LOCUS46555</name>
</gene>
<sequence length="186" mass="21227">TVDIIINYFERLFMCDQDNGNMPENIKLTKRTATSDDSSQPQAAASSTPSPSNLNRLYLNTLLSLLNRLIINGFHGPFNCHLKFLTYLFKQNFSEATSSIRLTLCRNIIDFVWSFCYSYSPLSFTLTDIHPLICFLNYDRIHYHRQSASSTTSMNPSTSSSINKWQLMNTVNKFSLQNNQSSPPTS</sequence>
<protein>
    <submittedName>
        <fullName evidence="1">Uncharacterized protein</fullName>
    </submittedName>
</protein>
<reference evidence="1" key="1">
    <citation type="submission" date="2021-02" db="EMBL/GenBank/DDBJ databases">
        <authorList>
            <person name="Nowell W R."/>
        </authorList>
    </citation>
    <scope>NUCLEOTIDE SEQUENCE</scope>
</reference>
<evidence type="ECO:0000313" key="2">
    <source>
        <dbReference type="Proteomes" id="UP000663845"/>
    </source>
</evidence>
<feature type="non-terminal residue" evidence="1">
    <location>
        <position position="1"/>
    </location>
</feature>
<organism evidence="1 2">
    <name type="scientific">Adineta steineri</name>
    <dbReference type="NCBI Taxonomy" id="433720"/>
    <lineage>
        <taxon>Eukaryota</taxon>
        <taxon>Metazoa</taxon>
        <taxon>Spiralia</taxon>
        <taxon>Gnathifera</taxon>
        <taxon>Rotifera</taxon>
        <taxon>Eurotatoria</taxon>
        <taxon>Bdelloidea</taxon>
        <taxon>Adinetida</taxon>
        <taxon>Adinetidae</taxon>
        <taxon>Adineta</taxon>
    </lineage>
</organism>
<dbReference type="AlphaFoldDB" id="A0A815XAZ9"/>
<evidence type="ECO:0000313" key="1">
    <source>
        <dbReference type="EMBL" id="CAF1555231.1"/>
    </source>
</evidence>
<feature type="non-terminal residue" evidence="1">
    <location>
        <position position="186"/>
    </location>
</feature>
<proteinExistence type="predicted"/>
<dbReference type="Proteomes" id="UP000663845">
    <property type="component" value="Unassembled WGS sequence"/>
</dbReference>
<dbReference type="EMBL" id="CAJNOG010005873">
    <property type="protein sequence ID" value="CAF1555231.1"/>
    <property type="molecule type" value="Genomic_DNA"/>
</dbReference>
<accession>A0A815XAZ9</accession>